<sequence>MLPPIHPSTLERNPGFDVLYKDLCTRKLNPDGSTRDTKKQRIHDEIRRNLDTVRVELAKSQILIRTLADLPSKAGDLPPELHEVTEIITAQLSGHVPDLDREVLEGDVEFFLENVEPISTAISQQLTIVADHLGKIANPKAPPSIPSLPSTSQTLLSSATVDLPAELATERVELANLAYKVLTTHRQVLETVIRILEQSKHGSISRATKTRAELLNSKAVALGLRARIHSLTHPPPPEFLQALRNFRSSQESTEQVLLDRESLAKKALEHYEKAGSKAMLDIARRAEYLRKEIARTEAEIGKLERGE</sequence>
<dbReference type="Proteomes" id="UP000800200">
    <property type="component" value="Unassembled WGS sequence"/>
</dbReference>
<name>A0A6A6E3D4_9PEZI</name>
<reference evidence="1" key="1">
    <citation type="journal article" date="2020" name="Stud. Mycol.">
        <title>101 Dothideomycetes genomes: a test case for predicting lifestyles and emergence of pathogens.</title>
        <authorList>
            <person name="Haridas S."/>
            <person name="Albert R."/>
            <person name="Binder M."/>
            <person name="Bloem J."/>
            <person name="Labutti K."/>
            <person name="Salamov A."/>
            <person name="Andreopoulos B."/>
            <person name="Baker S."/>
            <person name="Barry K."/>
            <person name="Bills G."/>
            <person name="Bluhm B."/>
            <person name="Cannon C."/>
            <person name="Castanera R."/>
            <person name="Culley D."/>
            <person name="Daum C."/>
            <person name="Ezra D."/>
            <person name="Gonzalez J."/>
            <person name="Henrissat B."/>
            <person name="Kuo A."/>
            <person name="Liang C."/>
            <person name="Lipzen A."/>
            <person name="Lutzoni F."/>
            <person name="Magnuson J."/>
            <person name="Mondo S."/>
            <person name="Nolan M."/>
            <person name="Ohm R."/>
            <person name="Pangilinan J."/>
            <person name="Park H.-J."/>
            <person name="Ramirez L."/>
            <person name="Alfaro M."/>
            <person name="Sun H."/>
            <person name="Tritt A."/>
            <person name="Yoshinaga Y."/>
            <person name="Zwiers L.-H."/>
            <person name="Turgeon B."/>
            <person name="Goodwin S."/>
            <person name="Spatafora J."/>
            <person name="Crous P."/>
            <person name="Grigoriev I."/>
        </authorList>
    </citation>
    <scope>NUCLEOTIDE SEQUENCE</scope>
    <source>
        <strain evidence="1">CBS 207.26</strain>
    </source>
</reference>
<gene>
    <name evidence="1" type="ORF">K469DRAFT_165170</name>
</gene>
<keyword evidence="2" id="KW-1185">Reference proteome</keyword>
<evidence type="ECO:0000313" key="2">
    <source>
        <dbReference type="Proteomes" id="UP000800200"/>
    </source>
</evidence>
<organism evidence="1 2">
    <name type="scientific">Zopfia rhizophila CBS 207.26</name>
    <dbReference type="NCBI Taxonomy" id="1314779"/>
    <lineage>
        <taxon>Eukaryota</taxon>
        <taxon>Fungi</taxon>
        <taxon>Dikarya</taxon>
        <taxon>Ascomycota</taxon>
        <taxon>Pezizomycotina</taxon>
        <taxon>Dothideomycetes</taxon>
        <taxon>Dothideomycetes incertae sedis</taxon>
        <taxon>Zopfiaceae</taxon>
        <taxon>Zopfia</taxon>
    </lineage>
</organism>
<evidence type="ECO:0000313" key="1">
    <source>
        <dbReference type="EMBL" id="KAF2185252.1"/>
    </source>
</evidence>
<protein>
    <submittedName>
        <fullName evidence="1">Uncharacterized protein</fullName>
    </submittedName>
</protein>
<dbReference type="EMBL" id="ML994634">
    <property type="protein sequence ID" value="KAF2185252.1"/>
    <property type="molecule type" value="Genomic_DNA"/>
</dbReference>
<proteinExistence type="predicted"/>
<accession>A0A6A6E3D4</accession>
<dbReference type="OrthoDB" id="66964at2759"/>
<dbReference type="AlphaFoldDB" id="A0A6A6E3D4"/>